<comment type="caution">
    <text evidence="2">The sequence shown here is derived from an EMBL/GenBank/DDBJ whole genome shotgun (WGS) entry which is preliminary data.</text>
</comment>
<proteinExistence type="predicted"/>
<evidence type="ECO:0000256" key="1">
    <source>
        <dbReference type="SAM" id="MobiDB-lite"/>
    </source>
</evidence>
<evidence type="ECO:0000313" key="2">
    <source>
        <dbReference type="EMBL" id="KAL0419598.1"/>
    </source>
</evidence>
<feature type="compositionally biased region" description="Basic and acidic residues" evidence="1">
    <location>
        <begin position="45"/>
        <end position="60"/>
    </location>
</feature>
<name>A0AAW2USX1_SESRA</name>
<feature type="compositionally biased region" description="Basic and acidic residues" evidence="1">
    <location>
        <begin position="19"/>
        <end position="33"/>
    </location>
</feature>
<reference evidence="2" key="1">
    <citation type="submission" date="2020-06" db="EMBL/GenBank/DDBJ databases">
        <authorList>
            <person name="Li T."/>
            <person name="Hu X."/>
            <person name="Zhang T."/>
            <person name="Song X."/>
            <person name="Zhang H."/>
            <person name="Dai N."/>
            <person name="Sheng W."/>
            <person name="Hou X."/>
            <person name="Wei L."/>
        </authorList>
    </citation>
    <scope>NUCLEOTIDE SEQUENCE</scope>
    <source>
        <strain evidence="2">G02</strain>
        <tissue evidence="2">Leaf</tissue>
    </source>
</reference>
<reference evidence="2" key="2">
    <citation type="journal article" date="2024" name="Plant">
        <title>Genomic evolution and insights into agronomic trait innovations of Sesamum species.</title>
        <authorList>
            <person name="Miao H."/>
            <person name="Wang L."/>
            <person name="Qu L."/>
            <person name="Liu H."/>
            <person name="Sun Y."/>
            <person name="Le M."/>
            <person name="Wang Q."/>
            <person name="Wei S."/>
            <person name="Zheng Y."/>
            <person name="Lin W."/>
            <person name="Duan Y."/>
            <person name="Cao H."/>
            <person name="Xiong S."/>
            <person name="Wang X."/>
            <person name="Wei L."/>
            <person name="Li C."/>
            <person name="Ma Q."/>
            <person name="Ju M."/>
            <person name="Zhao R."/>
            <person name="Li G."/>
            <person name="Mu C."/>
            <person name="Tian Q."/>
            <person name="Mei H."/>
            <person name="Zhang T."/>
            <person name="Gao T."/>
            <person name="Zhang H."/>
        </authorList>
    </citation>
    <scope>NUCLEOTIDE SEQUENCE</scope>
    <source>
        <strain evidence="2">G02</strain>
    </source>
</reference>
<protein>
    <submittedName>
        <fullName evidence="2">Uncharacterized protein</fullName>
    </submittedName>
</protein>
<dbReference type="AlphaFoldDB" id="A0AAW2USX1"/>
<sequence length="121" mass="12575">MTAKGHCIPEVLGSTSPDESEKLLTDDDAKEAVPAEVLGSTSPDKSGKLLTDEDAKETVRAEVPISTAETGVAEPDINQVKDEIPGAQESNDAIKTNDLDSKSESPEHGGLLDESANSGEA</sequence>
<dbReference type="EMBL" id="JACGWJ010000005">
    <property type="protein sequence ID" value="KAL0419598.1"/>
    <property type="molecule type" value="Genomic_DNA"/>
</dbReference>
<organism evidence="2">
    <name type="scientific">Sesamum radiatum</name>
    <name type="common">Black benniseed</name>
    <dbReference type="NCBI Taxonomy" id="300843"/>
    <lineage>
        <taxon>Eukaryota</taxon>
        <taxon>Viridiplantae</taxon>
        <taxon>Streptophyta</taxon>
        <taxon>Embryophyta</taxon>
        <taxon>Tracheophyta</taxon>
        <taxon>Spermatophyta</taxon>
        <taxon>Magnoliopsida</taxon>
        <taxon>eudicotyledons</taxon>
        <taxon>Gunneridae</taxon>
        <taxon>Pentapetalae</taxon>
        <taxon>asterids</taxon>
        <taxon>lamiids</taxon>
        <taxon>Lamiales</taxon>
        <taxon>Pedaliaceae</taxon>
        <taxon>Sesamum</taxon>
    </lineage>
</organism>
<feature type="compositionally biased region" description="Basic and acidic residues" evidence="1">
    <location>
        <begin position="95"/>
        <end position="111"/>
    </location>
</feature>
<gene>
    <name evidence="2" type="ORF">Sradi_1373300</name>
</gene>
<accession>A0AAW2USX1</accession>
<feature type="region of interest" description="Disordered" evidence="1">
    <location>
        <begin position="1"/>
        <end position="121"/>
    </location>
</feature>